<dbReference type="GO" id="GO:0019799">
    <property type="term" value="F:tubulin N-acetyltransferase activity"/>
    <property type="evidence" value="ECO:0007669"/>
    <property type="project" value="UniProtKB-UniRule"/>
</dbReference>
<feature type="compositionally biased region" description="Low complexity" evidence="4">
    <location>
        <begin position="217"/>
        <end position="233"/>
    </location>
</feature>
<dbReference type="GO" id="GO:0048666">
    <property type="term" value="P:neuron development"/>
    <property type="evidence" value="ECO:0007669"/>
    <property type="project" value="UniProtKB-UniRule"/>
</dbReference>
<evidence type="ECO:0000313" key="7">
    <source>
        <dbReference type="Proteomes" id="UP001487740"/>
    </source>
</evidence>
<dbReference type="CDD" id="cd04301">
    <property type="entry name" value="NAT_SF"/>
    <property type="match status" value="1"/>
</dbReference>
<dbReference type="PANTHER" id="PTHR12327:SF0">
    <property type="entry name" value="ALPHA-TUBULIN N-ACETYLTRANSFERASE 1"/>
    <property type="match status" value="1"/>
</dbReference>
<reference evidence="6 7" key="1">
    <citation type="submission" date="2023-03" db="EMBL/GenBank/DDBJ databases">
        <title>High-quality genome of Scylla paramamosain provides insights in environmental adaptation.</title>
        <authorList>
            <person name="Zhang L."/>
        </authorList>
    </citation>
    <scope>NUCLEOTIDE SEQUENCE [LARGE SCALE GENOMIC DNA]</scope>
    <source>
        <strain evidence="6">LZ_2023a</strain>
        <tissue evidence="6">Muscle</tissue>
    </source>
</reference>
<dbReference type="EMBL" id="JARAKH010000002">
    <property type="protein sequence ID" value="KAK8405936.1"/>
    <property type="molecule type" value="Genomic_DNA"/>
</dbReference>
<feature type="site" description="Crucial for catalytic activity" evidence="3">
    <location>
        <position position="55"/>
    </location>
</feature>
<feature type="compositionally biased region" description="Low complexity" evidence="4">
    <location>
        <begin position="287"/>
        <end position="298"/>
    </location>
</feature>
<evidence type="ECO:0000313" key="6">
    <source>
        <dbReference type="EMBL" id="KAK8405936.1"/>
    </source>
</evidence>
<dbReference type="Proteomes" id="UP001487740">
    <property type="component" value="Unassembled WGS sequence"/>
</dbReference>
<dbReference type="GO" id="GO:0005874">
    <property type="term" value="C:microtubule"/>
    <property type="evidence" value="ECO:0007669"/>
    <property type="project" value="InterPro"/>
</dbReference>
<organism evidence="6 7">
    <name type="scientific">Scylla paramamosain</name>
    <name type="common">Mud crab</name>
    <dbReference type="NCBI Taxonomy" id="85552"/>
    <lineage>
        <taxon>Eukaryota</taxon>
        <taxon>Metazoa</taxon>
        <taxon>Ecdysozoa</taxon>
        <taxon>Arthropoda</taxon>
        <taxon>Crustacea</taxon>
        <taxon>Multicrustacea</taxon>
        <taxon>Malacostraca</taxon>
        <taxon>Eumalacostraca</taxon>
        <taxon>Eucarida</taxon>
        <taxon>Decapoda</taxon>
        <taxon>Pleocyemata</taxon>
        <taxon>Brachyura</taxon>
        <taxon>Eubrachyura</taxon>
        <taxon>Portunoidea</taxon>
        <taxon>Portunidae</taxon>
        <taxon>Portuninae</taxon>
        <taxon>Scylla</taxon>
    </lineage>
</organism>
<keyword evidence="7" id="KW-1185">Reference proteome</keyword>
<proteinExistence type="inferred from homology"/>
<keyword evidence="1 3" id="KW-0808">Transferase</keyword>
<dbReference type="InterPro" id="IPR038746">
    <property type="entry name" value="Atat"/>
</dbReference>
<dbReference type="InterPro" id="IPR007965">
    <property type="entry name" value="GNAT_ATAT"/>
</dbReference>
<evidence type="ECO:0000256" key="1">
    <source>
        <dbReference type="ARBA" id="ARBA00022679"/>
    </source>
</evidence>
<comment type="catalytic activity">
    <reaction evidence="3">
        <text>L-lysyl-[alpha-tubulin] + acetyl-CoA = N(6)-acetyl-L-lysyl-[alpha-tubulin] + CoA + H(+)</text>
        <dbReference type="Rhea" id="RHEA:15277"/>
        <dbReference type="Rhea" id="RHEA-COMP:11278"/>
        <dbReference type="Rhea" id="RHEA-COMP:11279"/>
        <dbReference type="ChEBI" id="CHEBI:15378"/>
        <dbReference type="ChEBI" id="CHEBI:29969"/>
        <dbReference type="ChEBI" id="CHEBI:57287"/>
        <dbReference type="ChEBI" id="CHEBI:57288"/>
        <dbReference type="ChEBI" id="CHEBI:61930"/>
        <dbReference type="EC" id="2.3.1.108"/>
    </reaction>
</comment>
<dbReference type="SUPFAM" id="SSF55729">
    <property type="entry name" value="Acyl-CoA N-acyltransferases (Nat)"/>
    <property type="match status" value="1"/>
</dbReference>
<evidence type="ECO:0000256" key="2">
    <source>
        <dbReference type="ARBA" id="ARBA00023315"/>
    </source>
</evidence>
<evidence type="ECO:0000256" key="3">
    <source>
        <dbReference type="HAMAP-Rule" id="MF_03130"/>
    </source>
</evidence>
<feature type="domain" description="N-acetyltransferase" evidence="5">
    <location>
        <begin position="1"/>
        <end position="186"/>
    </location>
</feature>
<dbReference type="EC" id="2.3.1.108" evidence="3"/>
<dbReference type="Pfam" id="PF05301">
    <property type="entry name" value="Acetyltransf_16"/>
    <property type="match status" value="1"/>
</dbReference>
<feature type="binding site" evidence="3">
    <location>
        <begin position="156"/>
        <end position="165"/>
    </location>
    <ligand>
        <name>acetyl-CoA</name>
        <dbReference type="ChEBI" id="CHEBI:57288"/>
    </ligand>
</feature>
<accession>A0AAW0V3Q0</accession>
<feature type="binding site" evidence="3">
    <location>
        <begin position="120"/>
        <end position="133"/>
    </location>
    <ligand>
        <name>acetyl-CoA</name>
        <dbReference type="ChEBI" id="CHEBI:57288"/>
    </ligand>
</feature>
<dbReference type="PANTHER" id="PTHR12327">
    <property type="entry name" value="ALPHA-TUBULIN N-ACETYLTRANSFERASE 1"/>
    <property type="match status" value="1"/>
</dbReference>
<dbReference type="Gene3D" id="3.40.630.30">
    <property type="match status" value="1"/>
</dbReference>
<dbReference type="GO" id="GO:0070507">
    <property type="term" value="P:regulation of microtubule cytoskeleton organization"/>
    <property type="evidence" value="ECO:0007669"/>
    <property type="project" value="UniProtKB-UniRule"/>
</dbReference>
<feature type="compositionally biased region" description="Basic and acidic residues" evidence="4">
    <location>
        <begin position="334"/>
        <end position="343"/>
    </location>
</feature>
<dbReference type="InterPro" id="IPR016181">
    <property type="entry name" value="Acyl_CoA_acyltransferase"/>
</dbReference>
<name>A0AAW0V3Q0_SCYPA</name>
<comment type="function">
    <text evidence="3">Specifically acetylates 'Lys-40' in alpha-tubulin on the lumenal side of microtubules. Promotes microtubule destabilization and accelerates microtubule dynamics; this activity may be independent of acetylation activity. Acetylates alpha-tubulin with a slow enzymatic rate, due to a catalytic site that is not optimized for acetyl transfer. Enters the microtubule through each end and diffuses quickly throughout the lumen of microtubules. Acetylates only long/old microtubules because of its slow acetylation rate since it does not have time to act on dynamically unstable microtubules before the enzyme is released.</text>
</comment>
<keyword evidence="2 3" id="KW-0012">Acyltransferase</keyword>
<feature type="compositionally biased region" description="Basic and acidic residues" evidence="4">
    <location>
        <begin position="359"/>
        <end position="369"/>
    </location>
</feature>
<dbReference type="AlphaFoldDB" id="A0AAW0V3Q0"/>
<dbReference type="HAMAP" id="MF_03130">
    <property type="entry name" value="mec17"/>
    <property type="match status" value="1"/>
</dbReference>
<feature type="region of interest" description="Disordered" evidence="4">
    <location>
        <begin position="204"/>
        <end position="239"/>
    </location>
</feature>
<gene>
    <name evidence="6" type="ORF">O3P69_006974</name>
</gene>
<comment type="similarity">
    <text evidence="3">Belongs to the acetyltransferase ATAT1 family.</text>
</comment>
<feature type="region of interest" description="Disordered" evidence="4">
    <location>
        <begin position="272"/>
        <end position="384"/>
    </location>
</feature>
<protein>
    <recommendedName>
        <fullName evidence="3">Alpha-tubulin N-acetyltransferase</fullName>
        <shortName evidence="3">Alpha-TAT</shortName>
        <shortName evidence="3">TAT</shortName>
        <ecNumber evidence="3">2.3.1.108</ecNumber>
    </recommendedName>
    <alternativeName>
        <fullName evidence="3">Acetyltransferase mec-17 homolog</fullName>
    </alternativeName>
</protein>
<evidence type="ECO:0000256" key="4">
    <source>
        <dbReference type="SAM" id="MobiDB-lite"/>
    </source>
</evidence>
<dbReference type="PROSITE" id="PS51730">
    <property type="entry name" value="GNAT_ATAT"/>
    <property type="match status" value="1"/>
</dbReference>
<sequence>MEFRFDVGHILQDEITLVDNNLIVKNWKSSTRNRVEYQQLYEIINAIGEASSFAQGLNNIITTSEKLQNSDHLLYLMKEDDESIGVTLVVGMLKVGRKKLFLLDPNQRTKEAAPLCVLDFYIHESRQRRGYGRRLFDYMLRDQNVTPEYMAVDKPSDKFLGFLHKHYNLYKQVPQINNFVVFEPFFMAERPIVSEEAALIQVSRSPRAASPEHPTQSPSGSRRSSTSSNYSHSAGLPSRQANSMADILHGRPDRHTPAARLCPRYQTTLEVGPEWMRGPSSGSETPYSRASNSYSASRTPSNTGSPLRTPWGGSPPRTQPHTPPTTSQPASRKKSADLVDGHSPEGSIAPTPATSPERSPIKEPQKNGEGEDGVIRQQPPPEEDGVVESVAQMSLSAGPQSPARSPELCGLMNLCKNSQWRDSVARSSAALAERMSSPTGSTMSGVLHENDSVHGHLKFHHHALW</sequence>
<evidence type="ECO:0000259" key="5">
    <source>
        <dbReference type="PROSITE" id="PS51730"/>
    </source>
</evidence>
<comment type="caution">
    <text evidence="6">The sequence shown here is derived from an EMBL/GenBank/DDBJ whole genome shotgun (WGS) entry which is preliminary data.</text>
</comment>